<accession>A0ABV7X4Y2</accession>
<evidence type="ECO:0000256" key="6">
    <source>
        <dbReference type="ARBA" id="ARBA00023237"/>
    </source>
</evidence>
<dbReference type="InterPro" id="IPR039426">
    <property type="entry name" value="TonB-dep_rcpt-like"/>
</dbReference>
<dbReference type="Proteomes" id="UP001595615">
    <property type="component" value="Unassembled WGS sequence"/>
</dbReference>
<dbReference type="RefSeq" id="WP_380855089.1">
    <property type="nucleotide sequence ID" value="NZ_JBHRXV010000001.1"/>
</dbReference>
<reference evidence="9" key="1">
    <citation type="journal article" date="2019" name="Int. J. Syst. Evol. Microbiol.">
        <title>The Global Catalogue of Microorganisms (GCM) 10K type strain sequencing project: providing services to taxonomists for standard genome sequencing and annotation.</title>
        <authorList>
            <consortium name="The Broad Institute Genomics Platform"/>
            <consortium name="The Broad Institute Genome Sequencing Center for Infectious Disease"/>
            <person name="Wu L."/>
            <person name="Ma J."/>
        </authorList>
    </citation>
    <scope>NUCLEOTIDE SEQUENCE [LARGE SCALE GENOMIC DNA]</scope>
    <source>
        <strain evidence="9">KCTC 42644</strain>
    </source>
</reference>
<dbReference type="EMBL" id="JBHRXV010000001">
    <property type="protein sequence ID" value="MFC3711006.1"/>
    <property type="molecule type" value="Genomic_DNA"/>
</dbReference>
<keyword evidence="5" id="KW-0472">Membrane</keyword>
<evidence type="ECO:0000256" key="7">
    <source>
        <dbReference type="SAM" id="SignalP"/>
    </source>
</evidence>
<comment type="subcellular location">
    <subcellularLocation>
        <location evidence="1">Cell outer membrane</location>
        <topology evidence="1">Multi-pass membrane protein</topology>
    </subcellularLocation>
</comment>
<evidence type="ECO:0000256" key="5">
    <source>
        <dbReference type="ARBA" id="ARBA00023136"/>
    </source>
</evidence>
<evidence type="ECO:0000256" key="4">
    <source>
        <dbReference type="ARBA" id="ARBA00022692"/>
    </source>
</evidence>
<dbReference type="InterPro" id="IPR036942">
    <property type="entry name" value="Beta-barrel_TonB_sf"/>
</dbReference>
<keyword evidence="9" id="KW-1185">Reference proteome</keyword>
<feature type="chain" id="PRO_5045888068" description="TonB-dependent receptor" evidence="7">
    <location>
        <begin position="25"/>
        <end position="637"/>
    </location>
</feature>
<keyword evidence="6" id="KW-0998">Cell outer membrane</keyword>
<protein>
    <recommendedName>
        <fullName evidence="10">TonB-dependent receptor</fullName>
    </recommendedName>
</protein>
<keyword evidence="2" id="KW-0813">Transport</keyword>
<dbReference type="PANTHER" id="PTHR32552">
    <property type="entry name" value="FERRICHROME IRON RECEPTOR-RELATED"/>
    <property type="match status" value="1"/>
</dbReference>
<dbReference type="PANTHER" id="PTHR32552:SF82">
    <property type="entry name" value="FCUA PROTEIN"/>
    <property type="match status" value="1"/>
</dbReference>
<gene>
    <name evidence="8" type="ORF">ACFOMD_00395</name>
</gene>
<dbReference type="Gene3D" id="2.40.170.20">
    <property type="entry name" value="TonB-dependent receptor, beta-barrel domain"/>
    <property type="match status" value="1"/>
</dbReference>
<evidence type="ECO:0000256" key="2">
    <source>
        <dbReference type="ARBA" id="ARBA00022448"/>
    </source>
</evidence>
<keyword evidence="4" id="KW-0812">Transmembrane</keyword>
<evidence type="ECO:0000256" key="3">
    <source>
        <dbReference type="ARBA" id="ARBA00022452"/>
    </source>
</evidence>
<evidence type="ECO:0000256" key="1">
    <source>
        <dbReference type="ARBA" id="ARBA00004571"/>
    </source>
</evidence>
<organism evidence="8 9">
    <name type="scientific">Sphingoaurantiacus capsulatus</name>
    <dbReference type="NCBI Taxonomy" id="1771310"/>
    <lineage>
        <taxon>Bacteria</taxon>
        <taxon>Pseudomonadati</taxon>
        <taxon>Pseudomonadota</taxon>
        <taxon>Alphaproteobacteria</taxon>
        <taxon>Sphingomonadales</taxon>
        <taxon>Sphingosinicellaceae</taxon>
        <taxon>Sphingoaurantiacus</taxon>
    </lineage>
</organism>
<feature type="signal peptide" evidence="7">
    <location>
        <begin position="1"/>
        <end position="24"/>
    </location>
</feature>
<evidence type="ECO:0008006" key="10">
    <source>
        <dbReference type="Google" id="ProtNLM"/>
    </source>
</evidence>
<name>A0ABV7X4Y2_9SPHN</name>
<comment type="caution">
    <text evidence="8">The sequence shown here is derived from an EMBL/GenBank/DDBJ whole genome shotgun (WGS) entry which is preliminary data.</text>
</comment>
<sequence length="637" mass="68527">MARPLSTFRLATASLALIAPFWSAATAQTTRAVEQANDAFGVRVGIETIGLYSEGQVRGMSLQDAGNYRFGGAYYVRAANLVDPVLAGVTIRVGFNALDFDFPAPTGVVEYRPRSPLDWQGSSAELALREYNSPFVEGMTSIKLGAQAGLLVGAQASFFNSSAGNTNDSYRFGTVGEWRGERARLLAFGALNVFDLDGTYGNSVSGDVLPGKQKQPNRYVPKWGDHDGTDLNAGLIGSYEASDDLMLRGSAVYSRLDLDKADFALLSMDATGRGSATITSNPARDADAIALSAGASWRHTPGHRIFGEVRLRSSRNRFGQGVSVRVAEFDQDVGLPDTLQPVVPDGPRTRDTAQQVTAGVGYEANFGDLRLKGGVQRAFYERDFQRPGTAATSTEEEPWLYDLSAVAAFADRWTGFASITRGLEDTGVAPANAVNRDEVLPAIVAEQREVGLRWRPTDAVTVITSAFSIEKPAAVFDAAGRYGLSGDLRHRGVELSVAGRPVPELRIVAGAAVLDAERSGERVDLGLISKRVPGVSSYHGTVGATWTTGLDGLSLDANMVHWGARRARSTGNLETPPWTVLDVGGLYAFRIGDAAASLRLRVLNIFDSKQWVASRSELLDRVNRRGVRLSLTLRQQD</sequence>
<evidence type="ECO:0000313" key="9">
    <source>
        <dbReference type="Proteomes" id="UP001595615"/>
    </source>
</evidence>
<keyword evidence="7" id="KW-0732">Signal</keyword>
<proteinExistence type="predicted"/>
<evidence type="ECO:0000313" key="8">
    <source>
        <dbReference type="EMBL" id="MFC3711006.1"/>
    </source>
</evidence>
<keyword evidence="3" id="KW-1134">Transmembrane beta strand</keyword>
<dbReference type="SUPFAM" id="SSF56935">
    <property type="entry name" value="Porins"/>
    <property type="match status" value="1"/>
</dbReference>